<dbReference type="RefSeq" id="WP_131598114.1">
    <property type="nucleotide sequence ID" value="NZ_SJSL01000011.1"/>
</dbReference>
<sequence>MKLSSLVTLLLLMMSLQGFSQLQLQLDPTPFMQGVEMGKVIVCKDDQSVWALSAAGKVYVKRAADSDFSLYAPMSARTVIDLDGYSYNEMYFLTAPATIYYFKNQVGTTMSLSSVTKINNIAIVYGSQNSTLTGYYDNRDWLAAATSTGIHPIFRNDITGSAPAPLGGMPVLAGNPEWRITNSGFKSIDFQFKHQSTDPCAGATTHQYYNMIGSNYKTTRLPEAPSPNDVVTCTYFEAPFNHAKNGGSTLINFWGTMDGLYAMSPDGCAGDESKLLGGKAIYDIEEIYGMRDVMNDKFVLVATSEGLFYTPSRLLGNQKFDFQFTNLVSANAALGKVLSIATEIKEENNLCQKVIWLATANGIRKLTANMTSELLARPGMLTYYEPSLNPQITIYRMCKDREIRITANVPSDYLGKYQISWLKNNVEVMDLRDKADVFIKEYGDYEFRLTEICSGAFTKLGNIFLLRAEDPEITFKNNGDINICAGGSTTFTTKKPADNSYNYQWVRNGVDIDNATNNTYTASLPGMYKVKVGNCMETFFESEEVRVNVADMDIPVITRSNNKSLCFGETVNLSIPVVNGATYKWNSGETTAAIDVKKTGNYRVEVKMGTCGVVSEYVNVTVADEIVLDKVPDVKICVLRQDQVKLTAADGYAFYTWNGLRGTDTVFTVSQPGQYTLEIEDLNGCKANTVYVVLSYCAVLAPPNAFSPNGDGTNDLWVVEGLEADPDATIIVYNRFGVQVFSTKGSKPVWDGRSHNVEVPAGVYYYVVTSKNVSKPLKGAISVIR</sequence>
<evidence type="ECO:0000313" key="3">
    <source>
        <dbReference type="Proteomes" id="UP000293347"/>
    </source>
</evidence>
<dbReference type="InterPro" id="IPR013783">
    <property type="entry name" value="Ig-like_fold"/>
</dbReference>
<dbReference type="Proteomes" id="UP000293347">
    <property type="component" value="Unassembled WGS sequence"/>
</dbReference>
<dbReference type="Gene3D" id="2.60.40.10">
    <property type="entry name" value="Immunoglobulins"/>
    <property type="match status" value="1"/>
</dbReference>
<name>A0A4R0N973_9SPHI</name>
<feature type="chain" id="PRO_5020188256" evidence="1">
    <location>
        <begin position="21"/>
        <end position="785"/>
    </location>
</feature>
<dbReference type="NCBIfam" id="TIGR04131">
    <property type="entry name" value="Bac_Flav_CTERM"/>
    <property type="match status" value="1"/>
</dbReference>
<dbReference type="AlphaFoldDB" id="A0A4R0N973"/>
<dbReference type="Pfam" id="PF13585">
    <property type="entry name" value="CHU_C"/>
    <property type="match status" value="1"/>
</dbReference>
<dbReference type="InterPro" id="IPR026341">
    <property type="entry name" value="T9SS_type_B"/>
</dbReference>
<accession>A0A4R0N973</accession>
<gene>
    <name evidence="2" type="ORF">EZ437_21070</name>
</gene>
<reference evidence="2 3" key="1">
    <citation type="submission" date="2019-02" db="EMBL/GenBank/DDBJ databases">
        <title>Pedobacter sp. RP-1-14 sp. nov., isolated from Arctic soil.</title>
        <authorList>
            <person name="Dahal R.H."/>
        </authorList>
    </citation>
    <scope>NUCLEOTIDE SEQUENCE [LARGE SCALE GENOMIC DNA]</scope>
    <source>
        <strain evidence="2 3">RP-1-14</strain>
    </source>
</reference>
<evidence type="ECO:0000313" key="2">
    <source>
        <dbReference type="EMBL" id="TCC96721.1"/>
    </source>
</evidence>
<dbReference type="EMBL" id="SJSL01000011">
    <property type="protein sequence ID" value="TCC96721.1"/>
    <property type="molecule type" value="Genomic_DNA"/>
</dbReference>
<keyword evidence="1" id="KW-0732">Signal</keyword>
<proteinExistence type="predicted"/>
<dbReference type="OrthoDB" id="9765926at2"/>
<feature type="signal peptide" evidence="1">
    <location>
        <begin position="1"/>
        <end position="20"/>
    </location>
</feature>
<organism evidence="2 3">
    <name type="scientific">Pedobacter psychroterrae</name>
    <dbReference type="NCBI Taxonomy" id="2530453"/>
    <lineage>
        <taxon>Bacteria</taxon>
        <taxon>Pseudomonadati</taxon>
        <taxon>Bacteroidota</taxon>
        <taxon>Sphingobacteriia</taxon>
        <taxon>Sphingobacteriales</taxon>
        <taxon>Sphingobacteriaceae</taxon>
        <taxon>Pedobacter</taxon>
    </lineage>
</organism>
<comment type="caution">
    <text evidence="2">The sequence shown here is derived from an EMBL/GenBank/DDBJ whole genome shotgun (WGS) entry which is preliminary data.</text>
</comment>
<protein>
    <submittedName>
        <fullName evidence="2">Gliding motility-associated C-terminal domain-containing protein</fullName>
    </submittedName>
</protein>
<evidence type="ECO:0000256" key="1">
    <source>
        <dbReference type="SAM" id="SignalP"/>
    </source>
</evidence>
<keyword evidence="3" id="KW-1185">Reference proteome</keyword>